<evidence type="ECO:0000313" key="2">
    <source>
        <dbReference type="EMBL" id="MDA0137170.1"/>
    </source>
</evidence>
<dbReference type="PANTHER" id="PTHR42951">
    <property type="entry name" value="METALLO-BETA-LACTAMASE DOMAIN-CONTAINING"/>
    <property type="match status" value="1"/>
</dbReference>
<dbReference type="Gene3D" id="3.60.15.10">
    <property type="entry name" value="Ribonuclease Z/Hydroxyacylglutathione hydrolase-like"/>
    <property type="match status" value="1"/>
</dbReference>
<reference evidence="2" key="1">
    <citation type="submission" date="2022-10" db="EMBL/GenBank/DDBJ databases">
        <title>The WGS of Solirubrobacter sp. CPCC 204708.</title>
        <authorList>
            <person name="Jiang Z."/>
        </authorList>
    </citation>
    <scope>NUCLEOTIDE SEQUENCE</scope>
    <source>
        <strain evidence="2">CPCC 204708</strain>
    </source>
</reference>
<feature type="domain" description="Metallo-beta-lactamase" evidence="1">
    <location>
        <begin position="14"/>
        <end position="204"/>
    </location>
</feature>
<dbReference type="EMBL" id="JAPCID010000008">
    <property type="protein sequence ID" value="MDA0137170.1"/>
    <property type="molecule type" value="Genomic_DNA"/>
</dbReference>
<dbReference type="Pfam" id="PF00753">
    <property type="entry name" value="Lactamase_B"/>
    <property type="match status" value="1"/>
</dbReference>
<dbReference type="SUPFAM" id="SSF56281">
    <property type="entry name" value="Metallo-hydrolase/oxidoreductase"/>
    <property type="match status" value="1"/>
</dbReference>
<dbReference type="InterPro" id="IPR036866">
    <property type="entry name" value="RibonucZ/Hydroxyglut_hydro"/>
</dbReference>
<dbReference type="SMART" id="SM00849">
    <property type="entry name" value="Lactamase_B"/>
    <property type="match status" value="1"/>
</dbReference>
<dbReference type="InterPro" id="IPR001279">
    <property type="entry name" value="Metallo-B-lactamas"/>
</dbReference>
<evidence type="ECO:0000313" key="3">
    <source>
        <dbReference type="Proteomes" id="UP001147700"/>
    </source>
</evidence>
<dbReference type="InterPro" id="IPR050855">
    <property type="entry name" value="NDM-1-like"/>
</dbReference>
<name>A0ABT4RFU2_9ACTN</name>
<proteinExistence type="predicted"/>
<organism evidence="2 3">
    <name type="scientific">Solirubrobacter deserti</name>
    <dbReference type="NCBI Taxonomy" id="2282478"/>
    <lineage>
        <taxon>Bacteria</taxon>
        <taxon>Bacillati</taxon>
        <taxon>Actinomycetota</taxon>
        <taxon>Thermoleophilia</taxon>
        <taxon>Solirubrobacterales</taxon>
        <taxon>Solirubrobacteraceae</taxon>
        <taxon>Solirubrobacter</taxon>
    </lineage>
</organism>
<dbReference type="PANTHER" id="PTHR42951:SF22">
    <property type="entry name" value="METALLO BETA-LACTAMASE SUPERFAMILY LIPOPROTEIN"/>
    <property type="match status" value="1"/>
</dbReference>
<dbReference type="RefSeq" id="WP_202957166.1">
    <property type="nucleotide sequence ID" value="NZ_JAPCID010000008.1"/>
</dbReference>
<protein>
    <submittedName>
        <fullName evidence="2">MBL fold metallo-hydrolase</fullName>
    </submittedName>
</protein>
<accession>A0ABT4RFU2</accession>
<comment type="caution">
    <text evidence="2">The sequence shown here is derived from an EMBL/GenBank/DDBJ whole genome shotgun (WGS) entry which is preliminary data.</text>
</comment>
<keyword evidence="3" id="KW-1185">Reference proteome</keyword>
<evidence type="ECO:0000259" key="1">
    <source>
        <dbReference type="SMART" id="SM00849"/>
    </source>
</evidence>
<dbReference type="InterPro" id="IPR037482">
    <property type="entry name" value="ST1585_MBL-fold"/>
</dbReference>
<sequence>MRAIDVRHQGREKVICCWEVDGVLIDPGPGVSEQTLLEALDGERPRALLLTHIHFDHAGVSGALVRRWPDLSVYVHERGAPHLVDPSRLMASAGRLYGGDEGLRELWGEMVPIPEENLRVLSGGETGVEGAFRVEYTPGHASHHVCYFHEPSRWAFVGDVGGARIPPHAFTVAPTPPPDIDVEAWKRSVAVVRGWDPVALGLTHFGEAPPEQLDRVLEALDAQVELEGSTDGEAGFVAAMDERLRAELGEDADTMIQATPLDQLHMGLARWRTKFA</sequence>
<gene>
    <name evidence="2" type="ORF">OJ962_06650</name>
</gene>
<dbReference type="CDD" id="cd07726">
    <property type="entry name" value="ST1585-like_MBL-fold"/>
    <property type="match status" value="1"/>
</dbReference>
<dbReference type="Proteomes" id="UP001147700">
    <property type="component" value="Unassembled WGS sequence"/>
</dbReference>